<dbReference type="Pfam" id="PF08501">
    <property type="entry name" value="Shikimate_dh_N"/>
    <property type="match status" value="1"/>
</dbReference>
<evidence type="ECO:0000313" key="6">
    <source>
        <dbReference type="Proteomes" id="UP000199473"/>
    </source>
</evidence>
<keyword evidence="6" id="KW-1185">Reference proteome</keyword>
<sequence>MTETHFATRASISGHTQVVVILAHPVGHIRTPAAMNAHFAAAGQDAVIVPMHVQPDDLAAVVDGLRRLRNLGGIIVTVPHKETIAALCDDLTDQARLVGAVNAIRVQPDGRLLGGQFDGEGFCAGLVAAGHAIRGRRIWMAGAGGAAAGIAFALLRQGAGALAIHNRGAARAEVLVARLRHAFPGREIAAAGADPADHDIVVNATSLGLHPGDALPVDCTRMTPGMLAAEVVMQPEVTPFLRAAAAIGCATHPGLPMLTEQVPILARFVTARDWAAG</sequence>
<evidence type="ECO:0000259" key="4">
    <source>
        <dbReference type="Pfam" id="PF08501"/>
    </source>
</evidence>
<dbReference type="PANTHER" id="PTHR21089">
    <property type="entry name" value="SHIKIMATE DEHYDROGENASE"/>
    <property type="match status" value="1"/>
</dbReference>
<dbReference type="InterPro" id="IPR046346">
    <property type="entry name" value="Aminoacid_DH-like_N_sf"/>
</dbReference>
<dbReference type="InterPro" id="IPR013708">
    <property type="entry name" value="Shikimate_DH-bd_N"/>
</dbReference>
<keyword evidence="3" id="KW-0028">Amino-acid biosynthesis</keyword>
<dbReference type="STRING" id="1123062.SAMN02745775_104228"/>
<dbReference type="Proteomes" id="UP000199473">
    <property type="component" value="Unassembled WGS sequence"/>
</dbReference>
<feature type="domain" description="Shikimate dehydrogenase substrate binding N-terminal" evidence="4">
    <location>
        <begin position="21"/>
        <end position="104"/>
    </location>
</feature>
<dbReference type="EMBL" id="FOSQ01000004">
    <property type="protein sequence ID" value="SFK60613.1"/>
    <property type="molecule type" value="Genomic_DNA"/>
</dbReference>
<dbReference type="GO" id="GO:0004764">
    <property type="term" value="F:shikimate 3-dehydrogenase (NADP+) activity"/>
    <property type="evidence" value="ECO:0007669"/>
    <property type="project" value="InterPro"/>
</dbReference>
<name>A0A1I4AWE2_9PROT</name>
<dbReference type="InterPro" id="IPR022893">
    <property type="entry name" value="Shikimate_DH_fam"/>
</dbReference>
<dbReference type="PANTHER" id="PTHR21089:SF1">
    <property type="entry name" value="BIFUNCTIONAL 3-DEHYDROQUINATE DEHYDRATASE_SHIKIMATE DEHYDROGENASE, CHLOROPLASTIC"/>
    <property type="match status" value="1"/>
</dbReference>
<dbReference type="OrthoDB" id="7873617at2"/>
<dbReference type="GO" id="GO:0050661">
    <property type="term" value="F:NADP binding"/>
    <property type="evidence" value="ECO:0007669"/>
    <property type="project" value="TreeGrafter"/>
</dbReference>
<evidence type="ECO:0000256" key="1">
    <source>
        <dbReference type="ARBA" id="ARBA00004871"/>
    </source>
</evidence>
<dbReference type="AlphaFoldDB" id="A0A1I4AWE2"/>
<keyword evidence="2" id="KW-0560">Oxidoreductase</keyword>
<dbReference type="GO" id="GO:0005829">
    <property type="term" value="C:cytosol"/>
    <property type="evidence" value="ECO:0007669"/>
    <property type="project" value="TreeGrafter"/>
</dbReference>
<dbReference type="RefSeq" id="WP_092960264.1">
    <property type="nucleotide sequence ID" value="NZ_FOSQ01000004.1"/>
</dbReference>
<dbReference type="SUPFAM" id="SSF53223">
    <property type="entry name" value="Aminoacid dehydrogenase-like, N-terminal domain"/>
    <property type="match status" value="1"/>
</dbReference>
<dbReference type="GO" id="GO:0009073">
    <property type="term" value="P:aromatic amino acid family biosynthetic process"/>
    <property type="evidence" value="ECO:0007669"/>
    <property type="project" value="UniProtKB-KW"/>
</dbReference>
<dbReference type="Gene3D" id="3.40.50.10860">
    <property type="entry name" value="Leucine Dehydrogenase, chain A, domain 1"/>
    <property type="match status" value="1"/>
</dbReference>
<keyword evidence="3" id="KW-0057">Aromatic amino acid biosynthesis</keyword>
<comment type="pathway">
    <text evidence="1">Metabolic intermediate biosynthesis; chorismate biosynthesis; chorismate from D-erythrose 4-phosphate and phosphoenolpyruvate: step 4/7.</text>
</comment>
<dbReference type="CDD" id="cd01065">
    <property type="entry name" value="NAD_bind_Shikimate_DH"/>
    <property type="match status" value="1"/>
</dbReference>
<evidence type="ECO:0000313" key="5">
    <source>
        <dbReference type="EMBL" id="SFK60613.1"/>
    </source>
</evidence>
<protein>
    <submittedName>
        <fullName evidence="5">Shikimate dehydrogenase</fullName>
    </submittedName>
</protein>
<dbReference type="GO" id="GO:0019632">
    <property type="term" value="P:shikimate metabolic process"/>
    <property type="evidence" value="ECO:0007669"/>
    <property type="project" value="TreeGrafter"/>
</dbReference>
<reference evidence="5 6" key="1">
    <citation type="submission" date="2016-10" db="EMBL/GenBank/DDBJ databases">
        <authorList>
            <person name="de Groot N.N."/>
        </authorList>
    </citation>
    <scope>NUCLEOTIDE SEQUENCE [LARGE SCALE GENOMIC DNA]</scope>
    <source>
        <strain evidence="5 6">DSM 19981</strain>
    </source>
</reference>
<dbReference type="Gene3D" id="3.40.50.720">
    <property type="entry name" value="NAD(P)-binding Rossmann-like Domain"/>
    <property type="match status" value="1"/>
</dbReference>
<gene>
    <name evidence="5" type="ORF">SAMN02745775_104228</name>
</gene>
<organism evidence="5 6">
    <name type="scientific">Falsiroseomonas stagni DSM 19981</name>
    <dbReference type="NCBI Taxonomy" id="1123062"/>
    <lineage>
        <taxon>Bacteria</taxon>
        <taxon>Pseudomonadati</taxon>
        <taxon>Pseudomonadota</taxon>
        <taxon>Alphaproteobacteria</taxon>
        <taxon>Acetobacterales</taxon>
        <taxon>Roseomonadaceae</taxon>
        <taxon>Falsiroseomonas</taxon>
    </lineage>
</organism>
<accession>A0A1I4AWE2</accession>
<proteinExistence type="predicted"/>
<dbReference type="SUPFAM" id="SSF51735">
    <property type="entry name" value="NAD(P)-binding Rossmann-fold domains"/>
    <property type="match status" value="1"/>
</dbReference>
<dbReference type="GO" id="GO:0009423">
    <property type="term" value="P:chorismate biosynthetic process"/>
    <property type="evidence" value="ECO:0007669"/>
    <property type="project" value="TreeGrafter"/>
</dbReference>
<evidence type="ECO:0000256" key="2">
    <source>
        <dbReference type="ARBA" id="ARBA00023002"/>
    </source>
</evidence>
<evidence type="ECO:0000256" key="3">
    <source>
        <dbReference type="ARBA" id="ARBA00023141"/>
    </source>
</evidence>
<dbReference type="InterPro" id="IPR036291">
    <property type="entry name" value="NAD(P)-bd_dom_sf"/>
</dbReference>